<sequence>MSETLEQATTVVGGWSEFTSEIDEMAQLSFVEALSGLRGVVYSPVAVASQVIAGMNYQFFCNSKVVYPGAQNEPAMVYITKPVGEKAYITEIIRP</sequence>
<dbReference type="EMBL" id="FQXZ01000036">
    <property type="protein sequence ID" value="SHI27081.1"/>
    <property type="molecule type" value="Genomic_DNA"/>
</dbReference>
<evidence type="ECO:0000313" key="1">
    <source>
        <dbReference type="EMBL" id="SHI27081.1"/>
    </source>
</evidence>
<dbReference type="OrthoDB" id="2051973at2"/>
<keyword evidence="2" id="KW-1185">Reference proteome</keyword>
<organism evidence="1 2">
    <name type="scientific">Vibrio aerogenes CECT 7868</name>
    <dbReference type="NCBI Taxonomy" id="1216006"/>
    <lineage>
        <taxon>Bacteria</taxon>
        <taxon>Pseudomonadati</taxon>
        <taxon>Pseudomonadota</taxon>
        <taxon>Gammaproteobacteria</taxon>
        <taxon>Vibrionales</taxon>
        <taxon>Vibrionaceae</taxon>
        <taxon>Vibrio</taxon>
    </lineage>
</organism>
<reference evidence="1 2" key="1">
    <citation type="submission" date="2016-11" db="EMBL/GenBank/DDBJ databases">
        <authorList>
            <person name="Jaros S."/>
            <person name="Januszkiewicz K."/>
            <person name="Wedrychowicz H."/>
        </authorList>
    </citation>
    <scope>NUCLEOTIDE SEQUENCE [LARGE SCALE GENOMIC DNA]</scope>
    <source>
        <strain evidence="1 2">CECT 7868</strain>
    </source>
</reference>
<dbReference type="Proteomes" id="UP000184608">
    <property type="component" value="Unassembled WGS sequence"/>
</dbReference>
<evidence type="ECO:0000313" key="2">
    <source>
        <dbReference type="Proteomes" id="UP000184608"/>
    </source>
</evidence>
<name>A0A1M5ZS99_9VIBR</name>
<dbReference type="SUPFAM" id="SSF54403">
    <property type="entry name" value="Cystatin/monellin"/>
    <property type="match status" value="1"/>
</dbReference>
<dbReference type="RefSeq" id="WP_073604765.1">
    <property type="nucleotide sequence ID" value="NZ_FQXZ01000036.1"/>
</dbReference>
<dbReference type="InterPro" id="IPR046350">
    <property type="entry name" value="Cystatin_sf"/>
</dbReference>
<protein>
    <submittedName>
        <fullName evidence="1">Uncharacterized protein</fullName>
    </submittedName>
</protein>
<dbReference type="AlphaFoldDB" id="A0A1M5ZS99"/>
<accession>A0A1M5ZS99</accession>
<proteinExistence type="predicted"/>
<gene>
    <name evidence="1" type="ORF">VA7868_03136</name>
</gene>